<name>A0A9W9WR50_9EURO</name>
<gene>
    <name evidence="2" type="ORF">N7539_008724</name>
</gene>
<feature type="region of interest" description="Disordered" evidence="1">
    <location>
        <begin position="1"/>
        <end position="33"/>
    </location>
</feature>
<protein>
    <submittedName>
        <fullName evidence="2">Uncharacterized protein</fullName>
    </submittedName>
</protein>
<sequence>MGQTTSGNLNSWQRCDQTGQSSRGTPTQKCTTAEAAQLKQDKGWIKGLGQRAELVLPTYGVLVDNYIVVPNAEISYVGWLTKEATLKHASSIVVEFKDPEKANAVIYAGMAWEGQIHQC</sequence>
<organism evidence="2 3">
    <name type="scientific">Penicillium diatomitis</name>
    <dbReference type="NCBI Taxonomy" id="2819901"/>
    <lineage>
        <taxon>Eukaryota</taxon>
        <taxon>Fungi</taxon>
        <taxon>Dikarya</taxon>
        <taxon>Ascomycota</taxon>
        <taxon>Pezizomycotina</taxon>
        <taxon>Eurotiomycetes</taxon>
        <taxon>Eurotiomycetidae</taxon>
        <taxon>Eurotiales</taxon>
        <taxon>Aspergillaceae</taxon>
        <taxon>Penicillium</taxon>
    </lineage>
</organism>
<reference evidence="2" key="2">
    <citation type="journal article" date="2023" name="IMA Fungus">
        <title>Comparative genomic study of the Penicillium genus elucidates a diverse pangenome and 15 lateral gene transfer events.</title>
        <authorList>
            <person name="Petersen C."/>
            <person name="Sorensen T."/>
            <person name="Nielsen M.R."/>
            <person name="Sondergaard T.E."/>
            <person name="Sorensen J.L."/>
            <person name="Fitzpatrick D.A."/>
            <person name="Frisvad J.C."/>
            <person name="Nielsen K.L."/>
        </authorList>
    </citation>
    <scope>NUCLEOTIDE SEQUENCE</scope>
    <source>
        <strain evidence="2">IBT 30728</strain>
    </source>
</reference>
<evidence type="ECO:0000313" key="3">
    <source>
        <dbReference type="Proteomes" id="UP001148312"/>
    </source>
</evidence>
<evidence type="ECO:0000313" key="2">
    <source>
        <dbReference type="EMBL" id="KAJ5472155.1"/>
    </source>
</evidence>
<dbReference type="EMBL" id="JAPWDQ010000013">
    <property type="protein sequence ID" value="KAJ5472155.1"/>
    <property type="molecule type" value="Genomic_DNA"/>
</dbReference>
<comment type="caution">
    <text evidence="2">The sequence shown here is derived from an EMBL/GenBank/DDBJ whole genome shotgun (WGS) entry which is preliminary data.</text>
</comment>
<dbReference type="RefSeq" id="XP_056786701.1">
    <property type="nucleotide sequence ID" value="XM_056938319.1"/>
</dbReference>
<proteinExistence type="predicted"/>
<reference evidence="2" key="1">
    <citation type="submission" date="2022-12" db="EMBL/GenBank/DDBJ databases">
        <authorList>
            <person name="Petersen C."/>
        </authorList>
    </citation>
    <scope>NUCLEOTIDE SEQUENCE</scope>
    <source>
        <strain evidence="2">IBT 30728</strain>
    </source>
</reference>
<evidence type="ECO:0000256" key="1">
    <source>
        <dbReference type="SAM" id="MobiDB-lite"/>
    </source>
</evidence>
<dbReference type="AlphaFoldDB" id="A0A9W9WR50"/>
<dbReference type="Proteomes" id="UP001148312">
    <property type="component" value="Unassembled WGS sequence"/>
</dbReference>
<dbReference type="GeneID" id="81628569"/>
<accession>A0A9W9WR50</accession>
<feature type="compositionally biased region" description="Polar residues" evidence="1">
    <location>
        <begin position="1"/>
        <end position="31"/>
    </location>
</feature>
<keyword evidence="3" id="KW-1185">Reference proteome</keyword>